<protein>
    <submittedName>
        <fullName evidence="1">Uncharacterized protein</fullName>
    </submittedName>
</protein>
<accession>A0A6C0DCY3</accession>
<evidence type="ECO:0000313" key="1">
    <source>
        <dbReference type="EMBL" id="QHT14251.1"/>
    </source>
</evidence>
<organism evidence="1">
    <name type="scientific">viral metagenome</name>
    <dbReference type="NCBI Taxonomy" id="1070528"/>
    <lineage>
        <taxon>unclassified sequences</taxon>
        <taxon>metagenomes</taxon>
        <taxon>organismal metagenomes</taxon>
    </lineage>
</organism>
<sequence>MKNNSAKFCSCIKSVRKSVKPRNNGTKEGAAIAICVSKMLHTKGRTLKKFSCKKPAGPYLKTQTRKAARR</sequence>
<proteinExistence type="predicted"/>
<reference evidence="1" key="1">
    <citation type="journal article" date="2020" name="Nature">
        <title>Giant virus diversity and host interactions through global metagenomics.</title>
        <authorList>
            <person name="Schulz F."/>
            <person name="Roux S."/>
            <person name="Paez-Espino D."/>
            <person name="Jungbluth S."/>
            <person name="Walsh D.A."/>
            <person name="Denef V.J."/>
            <person name="McMahon K.D."/>
            <person name="Konstantinidis K.T."/>
            <person name="Eloe-Fadrosh E.A."/>
            <person name="Kyrpides N.C."/>
            <person name="Woyke T."/>
        </authorList>
    </citation>
    <scope>NUCLEOTIDE SEQUENCE</scope>
    <source>
        <strain evidence="1">GVMAG-M-3300023174-137</strain>
    </source>
</reference>
<dbReference type="EMBL" id="MN739580">
    <property type="protein sequence ID" value="QHT14251.1"/>
    <property type="molecule type" value="Genomic_DNA"/>
</dbReference>
<name>A0A6C0DCY3_9ZZZZ</name>
<dbReference type="AlphaFoldDB" id="A0A6C0DCY3"/>